<evidence type="ECO:0000313" key="2">
    <source>
        <dbReference type="Proteomes" id="UP000317303"/>
    </source>
</evidence>
<organism evidence="1 2">
    <name type="scientific">Prauserella rugosa</name>
    <dbReference type="NCBI Taxonomy" id="43354"/>
    <lineage>
        <taxon>Bacteria</taxon>
        <taxon>Bacillati</taxon>
        <taxon>Actinomycetota</taxon>
        <taxon>Actinomycetes</taxon>
        <taxon>Pseudonocardiales</taxon>
        <taxon>Pseudonocardiaceae</taxon>
        <taxon>Prauserella</taxon>
    </lineage>
</organism>
<dbReference type="Pfam" id="PF10604">
    <property type="entry name" value="Polyketide_cyc2"/>
    <property type="match status" value="1"/>
</dbReference>
<dbReference type="CDD" id="cd07812">
    <property type="entry name" value="SRPBCC"/>
    <property type="match status" value="1"/>
</dbReference>
<evidence type="ECO:0000313" key="1">
    <source>
        <dbReference type="EMBL" id="TWH21570.1"/>
    </source>
</evidence>
<protein>
    <submittedName>
        <fullName evidence="1">Polyketide cyclase/dehydrase/lipid transport protein</fullName>
    </submittedName>
</protein>
<accession>A0A660CDE6</accession>
<comment type="caution">
    <text evidence="1">The sequence shown here is derived from an EMBL/GenBank/DDBJ whole genome shotgun (WGS) entry which is preliminary data.</text>
</comment>
<dbReference type="SUPFAM" id="SSF55961">
    <property type="entry name" value="Bet v1-like"/>
    <property type="match status" value="1"/>
</dbReference>
<dbReference type="OrthoDB" id="4618973at2"/>
<proteinExistence type="predicted"/>
<keyword evidence="2" id="KW-1185">Reference proteome</keyword>
<dbReference type="EMBL" id="VLJV01000001">
    <property type="protein sequence ID" value="TWH21570.1"/>
    <property type="molecule type" value="Genomic_DNA"/>
</dbReference>
<dbReference type="InterPro" id="IPR023393">
    <property type="entry name" value="START-like_dom_sf"/>
</dbReference>
<dbReference type="Proteomes" id="UP000317303">
    <property type="component" value="Unassembled WGS sequence"/>
</dbReference>
<dbReference type="RefSeq" id="WP_030530330.1">
    <property type="nucleotide sequence ID" value="NZ_JOIJ01000001.1"/>
</dbReference>
<gene>
    <name evidence="1" type="ORF">JD82_03435</name>
</gene>
<reference evidence="1 2" key="1">
    <citation type="submission" date="2019-07" db="EMBL/GenBank/DDBJ databases">
        <title>R&amp;d 2014.</title>
        <authorList>
            <person name="Klenk H.-P."/>
        </authorList>
    </citation>
    <scope>NUCLEOTIDE SEQUENCE [LARGE SCALE GENOMIC DNA]</scope>
    <source>
        <strain evidence="1 2">DSM 43194</strain>
    </source>
</reference>
<dbReference type="InterPro" id="IPR019587">
    <property type="entry name" value="Polyketide_cyclase/dehydratase"/>
</dbReference>
<dbReference type="AlphaFoldDB" id="A0A660CDE6"/>
<dbReference type="Gene3D" id="3.30.530.20">
    <property type="match status" value="1"/>
</dbReference>
<name>A0A660CDE6_9PSEU</name>
<sequence>MSTDANPDAQASIHVDAAPEQVYALVSDPGVLAELAGEYEGHRWLGGATEAAVGARFRGRNRNGFRRWSTTSTITDAAKGERFAFEVSVGPLRISRWQYDIEPDGDIEQDGAGCRVVERTWDRRPGWARVVTGTLIGISDRRGLNQRNMEKTLAALKRRAEAVATS</sequence>